<dbReference type="SUPFAM" id="SSF53850">
    <property type="entry name" value="Periplasmic binding protein-like II"/>
    <property type="match status" value="1"/>
</dbReference>
<dbReference type="InterPro" id="IPR058163">
    <property type="entry name" value="LysR-type_TF_proteobact-type"/>
</dbReference>
<dbReference type="Proteomes" id="UP000279384">
    <property type="component" value="Unassembled WGS sequence"/>
</dbReference>
<evidence type="ECO:0000313" key="7">
    <source>
        <dbReference type="Proteomes" id="UP000279384"/>
    </source>
</evidence>
<dbReference type="RefSeq" id="WP_238377337.1">
    <property type="nucleotide sequence ID" value="NZ_JAQQKZ010000008.1"/>
</dbReference>
<dbReference type="GO" id="GO:0006351">
    <property type="term" value="P:DNA-templated transcription"/>
    <property type="evidence" value="ECO:0007669"/>
    <property type="project" value="TreeGrafter"/>
</dbReference>
<dbReference type="Gene3D" id="1.10.10.10">
    <property type="entry name" value="Winged helix-like DNA-binding domain superfamily/Winged helix DNA-binding domain"/>
    <property type="match status" value="1"/>
</dbReference>
<name>A0A495B6V8_VOGIN</name>
<keyword evidence="3 6" id="KW-0238">DNA-binding</keyword>
<sequence>MADLTLVASIARCGSLTATAQEQGVTTPAISRRLAALEQRLGVALFARTTRTLLLTPEGERYLQAARRILDDIGELERSLRGSHAEPQGLLRVNATFGFGRRHIAPAIALFAARHPQLSVQLSLTERMPAPGEGSFDVSIRFGPPPDARLCAQRIVHNRRILCAAPAYLQQAAPIRQPQDLSRQQCLFVRENDAVYGQWQLQCDGQQQRVRVSGRLSANDGESVVGWGLAGHGVMLRSEWDVGAALGDGRLQRVLPQWQGTPADIYALYPPALTLSARVRLFVDFLCQHFAEAATGAVTRDSK</sequence>
<dbReference type="FunFam" id="1.10.10.10:FF:000001">
    <property type="entry name" value="LysR family transcriptional regulator"/>
    <property type="match status" value="1"/>
</dbReference>
<protein>
    <submittedName>
        <fullName evidence="6">DNA-binding transcriptional LysR family regulator</fullName>
    </submittedName>
</protein>
<dbReference type="Gene3D" id="3.40.190.290">
    <property type="match status" value="1"/>
</dbReference>
<dbReference type="PROSITE" id="PS50931">
    <property type="entry name" value="HTH_LYSR"/>
    <property type="match status" value="1"/>
</dbReference>
<comment type="similarity">
    <text evidence="1">Belongs to the LysR transcriptional regulatory family.</text>
</comment>
<dbReference type="Pfam" id="PF03466">
    <property type="entry name" value="LysR_substrate"/>
    <property type="match status" value="1"/>
</dbReference>
<dbReference type="GO" id="GO:0003700">
    <property type="term" value="F:DNA-binding transcription factor activity"/>
    <property type="evidence" value="ECO:0007669"/>
    <property type="project" value="InterPro"/>
</dbReference>
<dbReference type="Pfam" id="PF00126">
    <property type="entry name" value="HTH_1"/>
    <property type="match status" value="1"/>
</dbReference>
<dbReference type="InterPro" id="IPR036388">
    <property type="entry name" value="WH-like_DNA-bd_sf"/>
</dbReference>
<dbReference type="SUPFAM" id="SSF46785">
    <property type="entry name" value="Winged helix' DNA-binding domain"/>
    <property type="match status" value="1"/>
</dbReference>
<proteinExistence type="inferred from homology"/>
<gene>
    <name evidence="6" type="ORF">C8E02_2738</name>
</gene>
<evidence type="ECO:0000256" key="3">
    <source>
        <dbReference type="ARBA" id="ARBA00023125"/>
    </source>
</evidence>
<dbReference type="AlphaFoldDB" id="A0A495B6V8"/>
<dbReference type="GO" id="GO:0043565">
    <property type="term" value="F:sequence-specific DNA binding"/>
    <property type="evidence" value="ECO:0007669"/>
    <property type="project" value="TreeGrafter"/>
</dbReference>
<evidence type="ECO:0000256" key="2">
    <source>
        <dbReference type="ARBA" id="ARBA00023015"/>
    </source>
</evidence>
<accession>A0A495B6V8</accession>
<dbReference type="InterPro" id="IPR036390">
    <property type="entry name" value="WH_DNA-bd_sf"/>
</dbReference>
<keyword evidence="4" id="KW-0804">Transcription</keyword>
<dbReference type="InterPro" id="IPR005119">
    <property type="entry name" value="LysR_subst-bd"/>
</dbReference>
<keyword evidence="2" id="KW-0805">Transcription regulation</keyword>
<dbReference type="FunFam" id="3.40.190.290:FF:000001">
    <property type="entry name" value="Transcriptional regulator, LysR family"/>
    <property type="match status" value="1"/>
</dbReference>
<comment type="caution">
    <text evidence="6">The sequence shown here is derived from an EMBL/GenBank/DDBJ whole genome shotgun (WGS) entry which is preliminary data.</text>
</comment>
<reference evidence="6 7" key="1">
    <citation type="submission" date="2018-10" db="EMBL/GenBank/DDBJ databases">
        <title>Genomic Encyclopedia of Type Strains, Phase IV (KMG-IV): sequencing the most valuable type-strain genomes for metagenomic binning, comparative biology and taxonomic classification.</title>
        <authorList>
            <person name="Goeker M."/>
        </authorList>
    </citation>
    <scope>NUCLEOTIDE SEQUENCE [LARGE SCALE GENOMIC DNA]</scope>
    <source>
        <strain evidence="6 7">DSM 3303</strain>
    </source>
</reference>
<dbReference type="InterPro" id="IPR000847">
    <property type="entry name" value="LysR_HTH_N"/>
</dbReference>
<evidence type="ECO:0000256" key="4">
    <source>
        <dbReference type="ARBA" id="ARBA00023163"/>
    </source>
</evidence>
<evidence type="ECO:0000259" key="5">
    <source>
        <dbReference type="PROSITE" id="PS50931"/>
    </source>
</evidence>
<organism evidence="6 7">
    <name type="scientific">Vogesella indigofera</name>
    <name type="common">Pseudomonas indigofera</name>
    <dbReference type="NCBI Taxonomy" id="45465"/>
    <lineage>
        <taxon>Bacteria</taxon>
        <taxon>Pseudomonadati</taxon>
        <taxon>Pseudomonadota</taxon>
        <taxon>Betaproteobacteria</taxon>
        <taxon>Neisseriales</taxon>
        <taxon>Chromobacteriaceae</taxon>
        <taxon>Vogesella</taxon>
    </lineage>
</organism>
<evidence type="ECO:0000313" key="6">
    <source>
        <dbReference type="EMBL" id="RKQ55365.1"/>
    </source>
</evidence>
<dbReference type="PRINTS" id="PR00039">
    <property type="entry name" value="HTHLYSR"/>
</dbReference>
<dbReference type="CDD" id="cd08479">
    <property type="entry name" value="PBP2_CrgA_like_9"/>
    <property type="match status" value="1"/>
</dbReference>
<dbReference type="PANTHER" id="PTHR30537:SF5">
    <property type="entry name" value="HTH-TYPE TRANSCRIPTIONAL ACTIVATOR TTDR-RELATED"/>
    <property type="match status" value="1"/>
</dbReference>
<dbReference type="PANTHER" id="PTHR30537">
    <property type="entry name" value="HTH-TYPE TRANSCRIPTIONAL REGULATOR"/>
    <property type="match status" value="1"/>
</dbReference>
<evidence type="ECO:0000256" key="1">
    <source>
        <dbReference type="ARBA" id="ARBA00009437"/>
    </source>
</evidence>
<dbReference type="EMBL" id="RBID01000017">
    <property type="protein sequence ID" value="RKQ55365.1"/>
    <property type="molecule type" value="Genomic_DNA"/>
</dbReference>
<feature type="domain" description="HTH lysR-type" evidence="5">
    <location>
        <begin position="1"/>
        <end position="56"/>
    </location>
</feature>